<dbReference type="EMBL" id="OX459943">
    <property type="protein sequence ID" value="CAI9178326.1"/>
    <property type="molecule type" value="Genomic_DNA"/>
</dbReference>
<gene>
    <name evidence="2" type="ORF">MRATA1EN1_LOCUS27288</name>
</gene>
<accession>A0ABN8ZZ87</accession>
<feature type="region of interest" description="Disordered" evidence="1">
    <location>
        <begin position="112"/>
        <end position="250"/>
    </location>
</feature>
<feature type="region of interest" description="Disordered" evidence="1">
    <location>
        <begin position="1"/>
        <end position="24"/>
    </location>
</feature>
<name>A0ABN8ZZ87_RANTA</name>
<protein>
    <submittedName>
        <fullName evidence="2">Uncharacterized protein</fullName>
    </submittedName>
</protein>
<dbReference type="Proteomes" id="UP001176941">
    <property type="component" value="Chromosome 7"/>
</dbReference>
<sequence>MVTGHSFRLPSLGEQRGSGAPAGTADERRALALGSRWLALLPLARASPLHWEGAAQSALPGAQGGTAHTPRAASRENRPAARQPWPSQISWGSERLRPLSPHILRASVTEHGHASALPATPPLGGVREQPPGSLGGPAGPHSNGPLAPAGTSCPAASGHRCRPHKTARGGGGNTHEMARRRAASSYPAARVHACVDTPVGKRTPTPTHVHPRTHQPTHQPISLGAAWDTGCPPPGSSAAPVSRVDPPGAH</sequence>
<evidence type="ECO:0000256" key="1">
    <source>
        <dbReference type="SAM" id="MobiDB-lite"/>
    </source>
</evidence>
<feature type="region of interest" description="Disordered" evidence="1">
    <location>
        <begin position="58"/>
        <end position="92"/>
    </location>
</feature>
<organism evidence="2 3">
    <name type="scientific">Rangifer tarandus platyrhynchus</name>
    <name type="common">Svalbard reindeer</name>
    <dbReference type="NCBI Taxonomy" id="3082113"/>
    <lineage>
        <taxon>Eukaryota</taxon>
        <taxon>Metazoa</taxon>
        <taxon>Chordata</taxon>
        <taxon>Craniata</taxon>
        <taxon>Vertebrata</taxon>
        <taxon>Euteleostomi</taxon>
        <taxon>Mammalia</taxon>
        <taxon>Eutheria</taxon>
        <taxon>Laurasiatheria</taxon>
        <taxon>Artiodactyla</taxon>
        <taxon>Ruminantia</taxon>
        <taxon>Pecora</taxon>
        <taxon>Cervidae</taxon>
        <taxon>Odocoileinae</taxon>
        <taxon>Rangifer</taxon>
    </lineage>
</organism>
<evidence type="ECO:0000313" key="3">
    <source>
        <dbReference type="Proteomes" id="UP001176941"/>
    </source>
</evidence>
<reference evidence="2" key="1">
    <citation type="submission" date="2023-04" db="EMBL/GenBank/DDBJ databases">
        <authorList>
            <consortium name="ELIXIR-Norway"/>
        </authorList>
    </citation>
    <scope>NUCLEOTIDE SEQUENCE [LARGE SCALE GENOMIC DNA]</scope>
</reference>
<proteinExistence type="predicted"/>
<keyword evidence="3" id="KW-1185">Reference proteome</keyword>
<evidence type="ECO:0000313" key="2">
    <source>
        <dbReference type="EMBL" id="CAI9178326.1"/>
    </source>
</evidence>